<dbReference type="EC" id="3.4.21.89" evidence="3 7"/>
<dbReference type="InterPro" id="IPR019533">
    <property type="entry name" value="Peptidase_S26"/>
</dbReference>
<dbReference type="SUPFAM" id="SSF51306">
    <property type="entry name" value="LexA/Signal peptidase"/>
    <property type="match status" value="1"/>
</dbReference>
<evidence type="ECO:0000256" key="3">
    <source>
        <dbReference type="ARBA" id="ARBA00013208"/>
    </source>
</evidence>
<comment type="subcellular location">
    <subcellularLocation>
        <location evidence="7">Membrane</location>
        <topology evidence="7">Single-pass type II membrane protein</topology>
    </subcellularLocation>
</comment>
<dbReference type="PRINTS" id="PR00727">
    <property type="entry name" value="LEADERPTASE"/>
</dbReference>
<comment type="catalytic activity">
    <reaction evidence="1 7">
        <text>Cleavage of hydrophobic, N-terminal signal or leader sequences from secreted and periplasmic proteins.</text>
        <dbReference type="EC" id="3.4.21.89"/>
    </reaction>
</comment>
<gene>
    <name evidence="9" type="primary">lepB</name>
    <name evidence="9" type="ORF">GKD68_10450</name>
</gene>
<keyword evidence="7" id="KW-0472">Membrane</keyword>
<dbReference type="EMBL" id="WKNE01000006">
    <property type="protein sequence ID" value="MRZ55170.1"/>
    <property type="molecule type" value="Genomic_DNA"/>
</dbReference>
<dbReference type="Proteomes" id="UP000432516">
    <property type="component" value="Unassembled WGS sequence"/>
</dbReference>
<dbReference type="GO" id="GO:0006465">
    <property type="term" value="P:signal peptide processing"/>
    <property type="evidence" value="ECO:0007669"/>
    <property type="project" value="InterPro"/>
</dbReference>
<keyword evidence="7" id="KW-0645">Protease</keyword>
<dbReference type="PANTHER" id="PTHR43390:SF1">
    <property type="entry name" value="CHLOROPLAST PROCESSING PEPTIDASE"/>
    <property type="match status" value="1"/>
</dbReference>
<evidence type="ECO:0000259" key="8">
    <source>
        <dbReference type="Pfam" id="PF10502"/>
    </source>
</evidence>
<dbReference type="GO" id="GO:0016020">
    <property type="term" value="C:membrane"/>
    <property type="evidence" value="ECO:0007669"/>
    <property type="project" value="UniProtKB-SubCell"/>
</dbReference>
<keyword evidence="7" id="KW-0812">Transmembrane</keyword>
<feature type="active site" evidence="6">
    <location>
        <position position="47"/>
    </location>
</feature>
<dbReference type="InterPro" id="IPR000223">
    <property type="entry name" value="Pept_S26A_signal_pept_1"/>
</dbReference>
<proteinExistence type="inferred from homology"/>
<evidence type="ECO:0000313" key="9">
    <source>
        <dbReference type="EMBL" id="MRZ55170.1"/>
    </source>
</evidence>
<accession>A0A6I2NPT5</accession>
<evidence type="ECO:0000256" key="6">
    <source>
        <dbReference type="PIRSR" id="PIRSR600223-1"/>
    </source>
</evidence>
<dbReference type="PANTHER" id="PTHR43390">
    <property type="entry name" value="SIGNAL PEPTIDASE I"/>
    <property type="match status" value="1"/>
</dbReference>
<sequence length="295" mass="34931">MNIRRKHILDIFINKVLRIASILVISTLSFIFMQIFCFSTFKIPSDSMSPTLKDGDNIMVFKPTIGARIFNIFTSLRNEPTKIYRIPGFQQIQRNDILVFNFPFPNRWNKVEMHILKYYVKRCVGLPGDTLSIRNGIFKIRGYEGAIGNDISQQRISKREDDTFEKEIFKCFPYDTTFNWDIRNFGPLFIPKAGNSIQMDRSSYILYKKYIEWEQQKILSIHCESVFLGDKQIDTYQFQKNYYFMAGDNGENSQDSRYWGLLPEEYIVGKAWIIWKSIDPYTGKIRWKRLFNPVN</sequence>
<comment type="similarity">
    <text evidence="2 7">Belongs to the peptidase S26 family.</text>
</comment>
<name>A0A6I2NPT5_PARDI</name>
<reference evidence="9 10" key="1">
    <citation type="journal article" date="2019" name="Nat. Med.">
        <title>A library of human gut bacterial isolates paired with longitudinal multiomics data enables mechanistic microbiome research.</title>
        <authorList>
            <person name="Poyet M."/>
            <person name="Groussin M."/>
            <person name="Gibbons S.M."/>
            <person name="Avila-Pacheco J."/>
            <person name="Jiang X."/>
            <person name="Kearney S.M."/>
            <person name="Perrotta A.R."/>
            <person name="Berdy B."/>
            <person name="Zhao S."/>
            <person name="Lieberman T.D."/>
            <person name="Swanson P.K."/>
            <person name="Smith M."/>
            <person name="Roesemann S."/>
            <person name="Alexander J.E."/>
            <person name="Rich S.A."/>
            <person name="Livny J."/>
            <person name="Vlamakis H."/>
            <person name="Clish C."/>
            <person name="Bullock K."/>
            <person name="Deik A."/>
            <person name="Scott J."/>
            <person name="Pierce K.A."/>
            <person name="Xavier R.J."/>
            <person name="Alm E.J."/>
        </authorList>
    </citation>
    <scope>NUCLEOTIDE SEQUENCE [LARGE SCALE GENOMIC DNA]</scope>
    <source>
        <strain evidence="9 10">BIOML-A2</strain>
    </source>
</reference>
<feature type="active site" evidence="6">
    <location>
        <position position="121"/>
    </location>
</feature>
<evidence type="ECO:0000256" key="7">
    <source>
        <dbReference type="RuleBase" id="RU362042"/>
    </source>
</evidence>
<evidence type="ECO:0000256" key="2">
    <source>
        <dbReference type="ARBA" id="ARBA00009370"/>
    </source>
</evidence>
<keyword evidence="5 7" id="KW-0378">Hydrolase</keyword>
<dbReference type="RefSeq" id="WP_154395763.1">
    <property type="nucleotide sequence ID" value="NZ_WKMZ01000002.1"/>
</dbReference>
<evidence type="ECO:0000313" key="10">
    <source>
        <dbReference type="Proteomes" id="UP000432516"/>
    </source>
</evidence>
<dbReference type="AlphaFoldDB" id="A0A6I2NPT5"/>
<dbReference type="Gene3D" id="2.10.109.10">
    <property type="entry name" value="Umud Fragment, subunit A"/>
    <property type="match status" value="1"/>
</dbReference>
<protein>
    <recommendedName>
        <fullName evidence="4 7">Signal peptidase I</fullName>
        <ecNumber evidence="3 7">3.4.21.89</ecNumber>
    </recommendedName>
</protein>
<keyword evidence="7" id="KW-1133">Transmembrane helix</keyword>
<dbReference type="InterPro" id="IPR019758">
    <property type="entry name" value="Pept_S26A_signal_pept_1_CS"/>
</dbReference>
<evidence type="ECO:0000256" key="4">
    <source>
        <dbReference type="ARBA" id="ARBA00019232"/>
    </source>
</evidence>
<evidence type="ECO:0000256" key="5">
    <source>
        <dbReference type="ARBA" id="ARBA00022801"/>
    </source>
</evidence>
<feature type="domain" description="Peptidase S26" evidence="8">
    <location>
        <begin position="18"/>
        <end position="275"/>
    </location>
</feature>
<dbReference type="Pfam" id="PF10502">
    <property type="entry name" value="Peptidase_S26"/>
    <property type="match status" value="1"/>
</dbReference>
<dbReference type="GO" id="GO:0009003">
    <property type="term" value="F:signal peptidase activity"/>
    <property type="evidence" value="ECO:0007669"/>
    <property type="project" value="UniProtKB-EC"/>
</dbReference>
<feature type="transmembrane region" description="Helical" evidence="7">
    <location>
        <begin position="20"/>
        <end position="41"/>
    </location>
</feature>
<dbReference type="GO" id="GO:0004252">
    <property type="term" value="F:serine-type endopeptidase activity"/>
    <property type="evidence" value="ECO:0007669"/>
    <property type="project" value="InterPro"/>
</dbReference>
<dbReference type="InterPro" id="IPR036286">
    <property type="entry name" value="LexA/Signal_pep-like_sf"/>
</dbReference>
<comment type="caution">
    <text evidence="9">The sequence shown here is derived from an EMBL/GenBank/DDBJ whole genome shotgun (WGS) entry which is preliminary data.</text>
</comment>
<dbReference type="PROSITE" id="PS00761">
    <property type="entry name" value="SPASE_I_3"/>
    <property type="match status" value="1"/>
</dbReference>
<dbReference type="CDD" id="cd06530">
    <property type="entry name" value="S26_SPase_I"/>
    <property type="match status" value="2"/>
</dbReference>
<evidence type="ECO:0000256" key="1">
    <source>
        <dbReference type="ARBA" id="ARBA00000677"/>
    </source>
</evidence>
<dbReference type="NCBIfam" id="TIGR02227">
    <property type="entry name" value="sigpep_I_bact"/>
    <property type="match status" value="1"/>
</dbReference>
<organism evidence="9 10">
    <name type="scientific">Parabacteroides distasonis</name>
    <dbReference type="NCBI Taxonomy" id="823"/>
    <lineage>
        <taxon>Bacteria</taxon>
        <taxon>Pseudomonadati</taxon>
        <taxon>Bacteroidota</taxon>
        <taxon>Bacteroidia</taxon>
        <taxon>Bacteroidales</taxon>
        <taxon>Tannerellaceae</taxon>
        <taxon>Parabacteroides</taxon>
    </lineage>
</organism>